<organism evidence="5 6">
    <name type="scientific">Mycobacterium botniense</name>
    <dbReference type="NCBI Taxonomy" id="84962"/>
    <lineage>
        <taxon>Bacteria</taxon>
        <taxon>Bacillati</taxon>
        <taxon>Actinomycetota</taxon>
        <taxon>Actinomycetes</taxon>
        <taxon>Mycobacteriales</taxon>
        <taxon>Mycobacteriaceae</taxon>
        <taxon>Mycobacterium</taxon>
    </lineage>
</organism>
<dbReference type="Proteomes" id="UP000465361">
    <property type="component" value="Unassembled WGS sequence"/>
</dbReference>
<name>A0A7I9XTE4_9MYCO</name>
<dbReference type="AlphaFoldDB" id="A0A7I9XTE4"/>
<dbReference type="InterPro" id="IPR046867">
    <property type="entry name" value="AldOxase/xan_DH_MoCoBD2"/>
</dbReference>
<evidence type="ECO:0000256" key="2">
    <source>
        <dbReference type="ARBA" id="ARBA00023002"/>
    </source>
</evidence>
<keyword evidence="6" id="KW-1185">Reference proteome</keyword>
<evidence type="ECO:0000256" key="1">
    <source>
        <dbReference type="ARBA" id="ARBA00022505"/>
    </source>
</evidence>
<dbReference type="InterPro" id="IPR000674">
    <property type="entry name" value="Ald_Oxase/Xan_DH_a/b"/>
</dbReference>
<dbReference type="GO" id="GO:0005506">
    <property type="term" value="F:iron ion binding"/>
    <property type="evidence" value="ECO:0007669"/>
    <property type="project" value="InterPro"/>
</dbReference>
<sequence length="786" mass="82582">MSPARQVGGSPAGPNLRRLAAGGGRYLADECAAGELHLVVVRSREPHARISVDTRRARAAPGVHAVLVGADVRGATEPMGMMWNAPIQASAPTWCLAGDRVRYVGEPIAAVIADDAYLAEDAAELVDVTYDPLPAVVEASEQSTPLLYDDWPDNVFGRTRFEAGDAAAALAGAAVVVRGRYTNSRVAGLSLETRGVRAAWDIAGQTVTVWTSTQSPHQVREALATSLRIPRSRVQVRCPDIGGAFGNKACAYIEEILVAFAARVVRRPVRWIEGRSEAFLATVHGRGTVVDLELGFTADGVISGLRATVLLDCGATPYMVGLGTGVVTAATVLGPYRIGDALSELVAVVTNKTPIGAYRGFGMPEATFAIERAMDEGARLLGMDPVTIRHRNLLRPEELPYWTAAMMCLDSGRYSELLDLVAERIDWQHTRREAEQARAAGRLVGVGVACYLEATNFGPSLTAAMMGISSAGHDRAVVRVDASGLVTVLTGQMPMGQGLDTVLAQVAADEIGVPLEAVEVICGDTAACPYTGYGSGGSRGAGVSGSAVMMAAREVREQMLVIAAHLLNAADSAVLRDADGAFTDTSGRRVTVAEVAEAAYRATDLPDGVQPGLEAAYTYDPRGFAFSYGSVAAVVEIDPDTGTVTVQRLVFGHDCGVQLNPAKVAGQILGGAAQGLGAALYEQLPYSADGYPVVQSLWDYFPPLPANMPPVELVHLETPSPFSLNGAKGTGESGAIPIPAVLANAIRDALGEHAGTVADTLPITAERLLEAIETTRRSAPVRIETR</sequence>
<evidence type="ECO:0000256" key="3">
    <source>
        <dbReference type="ARBA" id="ARBA00053029"/>
    </source>
</evidence>
<dbReference type="InterPro" id="IPR036856">
    <property type="entry name" value="Ald_Oxase/Xan_DH_a/b_sf"/>
</dbReference>
<dbReference type="FunFam" id="3.30.365.10:FF:000001">
    <property type="entry name" value="Xanthine dehydrogenase oxidase"/>
    <property type="match status" value="1"/>
</dbReference>
<comment type="caution">
    <text evidence="5">The sequence shown here is derived from an EMBL/GenBank/DDBJ whole genome shotgun (WGS) entry which is preliminary data.</text>
</comment>
<feature type="domain" description="Aldehyde oxidase/xanthine dehydrogenase a/b hammerhead" evidence="4">
    <location>
        <begin position="21"/>
        <end position="134"/>
    </location>
</feature>
<dbReference type="Gene3D" id="3.90.1170.50">
    <property type="entry name" value="Aldehyde oxidase/xanthine dehydrogenase, a/b hammerhead"/>
    <property type="match status" value="1"/>
</dbReference>
<dbReference type="PANTHER" id="PTHR11908:SF132">
    <property type="entry name" value="ALDEHYDE OXIDASE 1-RELATED"/>
    <property type="match status" value="1"/>
</dbReference>
<reference evidence="5 6" key="1">
    <citation type="journal article" date="2019" name="Emerg. Microbes Infect.">
        <title>Comprehensive subspecies identification of 175 nontuberculous mycobacteria species based on 7547 genomic profiles.</title>
        <authorList>
            <person name="Matsumoto Y."/>
            <person name="Kinjo T."/>
            <person name="Motooka D."/>
            <person name="Nabeya D."/>
            <person name="Jung N."/>
            <person name="Uechi K."/>
            <person name="Horii T."/>
            <person name="Iida T."/>
            <person name="Fujita J."/>
            <person name="Nakamura S."/>
        </authorList>
    </citation>
    <scope>NUCLEOTIDE SEQUENCE [LARGE SCALE GENOMIC DNA]</scope>
    <source>
        <strain evidence="5 6">JCM 17322</strain>
    </source>
</reference>
<accession>A0A7I9XTE4</accession>
<dbReference type="PANTHER" id="PTHR11908">
    <property type="entry name" value="XANTHINE DEHYDROGENASE"/>
    <property type="match status" value="1"/>
</dbReference>
<dbReference type="SUPFAM" id="SSF56003">
    <property type="entry name" value="Molybdenum cofactor-binding domain"/>
    <property type="match status" value="1"/>
</dbReference>
<dbReference type="InterPro" id="IPR016208">
    <property type="entry name" value="Ald_Oxase/xanthine_DH-like"/>
</dbReference>
<dbReference type="EMBL" id="BLKW01000002">
    <property type="protein sequence ID" value="GFG73195.1"/>
    <property type="molecule type" value="Genomic_DNA"/>
</dbReference>
<proteinExistence type="predicted"/>
<dbReference type="SMART" id="SM01008">
    <property type="entry name" value="Ald_Xan_dh_C"/>
    <property type="match status" value="1"/>
</dbReference>
<dbReference type="GO" id="GO:0016491">
    <property type="term" value="F:oxidoreductase activity"/>
    <property type="evidence" value="ECO:0007669"/>
    <property type="project" value="UniProtKB-KW"/>
</dbReference>
<dbReference type="InterPro" id="IPR008274">
    <property type="entry name" value="AldOxase/xan_DH_MoCoBD1"/>
</dbReference>
<protein>
    <submittedName>
        <fullName evidence="5">Dehydrogenase</fullName>
    </submittedName>
</protein>
<keyword evidence="2" id="KW-0560">Oxidoreductase</keyword>
<dbReference type="Pfam" id="PF02738">
    <property type="entry name" value="MoCoBD_1"/>
    <property type="match status" value="1"/>
</dbReference>
<evidence type="ECO:0000313" key="5">
    <source>
        <dbReference type="EMBL" id="GFG73195.1"/>
    </source>
</evidence>
<comment type="cofactor">
    <cofactor evidence="3">
        <name>Mo-molybdopterin cytosine dinucleotide</name>
        <dbReference type="ChEBI" id="CHEBI:71308"/>
    </cofactor>
</comment>
<evidence type="ECO:0000313" key="6">
    <source>
        <dbReference type="Proteomes" id="UP000465361"/>
    </source>
</evidence>
<dbReference type="InterPro" id="IPR037165">
    <property type="entry name" value="AldOxase/xan_DH_Mopterin-bd_sf"/>
</dbReference>
<evidence type="ECO:0000259" key="4">
    <source>
        <dbReference type="SMART" id="SM01008"/>
    </source>
</evidence>
<gene>
    <name evidence="5" type="ORF">MBOT_05600</name>
</gene>
<keyword evidence="1" id="KW-0500">Molybdenum</keyword>
<dbReference type="RefSeq" id="WP_163753990.1">
    <property type="nucleotide sequence ID" value="NZ_BLKW01000002.1"/>
</dbReference>
<dbReference type="Gene3D" id="3.30.365.10">
    <property type="entry name" value="Aldehyde oxidase/xanthine dehydrogenase, molybdopterin binding domain"/>
    <property type="match status" value="4"/>
</dbReference>
<dbReference type="SUPFAM" id="SSF54665">
    <property type="entry name" value="CO dehydrogenase molybdoprotein N-domain-like"/>
    <property type="match status" value="1"/>
</dbReference>
<dbReference type="Pfam" id="PF01315">
    <property type="entry name" value="Ald_Xan_dh_C"/>
    <property type="match status" value="1"/>
</dbReference>
<dbReference type="Pfam" id="PF20256">
    <property type="entry name" value="MoCoBD_2"/>
    <property type="match status" value="1"/>
</dbReference>